<accession>A0ABQ9GQ63</accession>
<reference evidence="2 3" key="1">
    <citation type="submission" date="2023-02" db="EMBL/GenBank/DDBJ databases">
        <title>LHISI_Scaffold_Assembly.</title>
        <authorList>
            <person name="Stuart O.P."/>
            <person name="Cleave R."/>
            <person name="Magrath M.J.L."/>
            <person name="Mikheyev A.S."/>
        </authorList>
    </citation>
    <scope>NUCLEOTIDE SEQUENCE [LARGE SCALE GENOMIC DNA]</scope>
    <source>
        <strain evidence="2">Daus_M_001</strain>
        <tissue evidence="2">Leg muscle</tissue>
    </source>
</reference>
<organism evidence="2 3">
    <name type="scientific">Dryococelus australis</name>
    <dbReference type="NCBI Taxonomy" id="614101"/>
    <lineage>
        <taxon>Eukaryota</taxon>
        <taxon>Metazoa</taxon>
        <taxon>Ecdysozoa</taxon>
        <taxon>Arthropoda</taxon>
        <taxon>Hexapoda</taxon>
        <taxon>Insecta</taxon>
        <taxon>Pterygota</taxon>
        <taxon>Neoptera</taxon>
        <taxon>Polyneoptera</taxon>
        <taxon>Phasmatodea</taxon>
        <taxon>Verophasmatodea</taxon>
        <taxon>Anareolatae</taxon>
        <taxon>Phasmatidae</taxon>
        <taxon>Eurycanthinae</taxon>
        <taxon>Dryococelus</taxon>
    </lineage>
</organism>
<name>A0ABQ9GQ63_9NEOP</name>
<comment type="caution">
    <text evidence="2">The sequence shown here is derived from an EMBL/GenBank/DDBJ whole genome shotgun (WGS) entry which is preliminary data.</text>
</comment>
<sequence length="539" mass="59671">MTLVASQKQSSDAHKTPYHRVKRCREHKINIKASERVNCTVDTNDVLIEGAVEVRSLASHLGEAGSIPGGITPGFSHVGIVPDDVAGPQVFSWMSRCSRPFIRGSFLNIAAYVRRLRVSTKGKLSKSAAMNELVLSRIAGSTTYGTPRRISLTPHIKKITRQTRTEMFVRQLGSRGTAAVYIGRLLPRGRTAGTFDFPRLSSCRSGEPRRMHGAEGGRKYPAAASGVPRGPRHIDEPCDLPTSSRYPTSEAEKRCSDKDDSSARIKRAIAATRMALNWRAVLSSCRLLIVFKAITPISGMIMGSLAQYDGMSIVDGWWGKSGNGGGDGDCRSPSKPANQRYSPGTIPNCENPGVTQLEIEPDKSTHYYFLKKTNDTRYYRAGTTKGIIDCYIGIKEALTSVSRNEQKYFVINEANKRLANRVRFLAGSLPDFSHVEIVPDDADGRPRFLGDLPFPLPLHSGAAPYSPFFTLIGSQCLDVKSRPNLLAHFRLDGLHGQISFETREGGRKNLLEGRMRNWAFSFPGPSRHLKHKEEEKRRR</sequence>
<feature type="compositionally biased region" description="Basic and acidic residues" evidence="1">
    <location>
        <begin position="206"/>
        <end position="218"/>
    </location>
</feature>
<dbReference type="EMBL" id="JARBHB010000010">
    <property type="protein sequence ID" value="KAJ8874170.1"/>
    <property type="molecule type" value="Genomic_DNA"/>
</dbReference>
<evidence type="ECO:0000256" key="1">
    <source>
        <dbReference type="SAM" id="MobiDB-lite"/>
    </source>
</evidence>
<proteinExistence type="predicted"/>
<evidence type="ECO:0000313" key="2">
    <source>
        <dbReference type="EMBL" id="KAJ8874170.1"/>
    </source>
</evidence>
<feature type="compositionally biased region" description="Basic and acidic residues" evidence="1">
    <location>
        <begin position="250"/>
        <end position="261"/>
    </location>
</feature>
<gene>
    <name evidence="2" type="ORF">PR048_025012</name>
</gene>
<protein>
    <submittedName>
        <fullName evidence="2">Uncharacterized protein</fullName>
    </submittedName>
</protein>
<feature type="region of interest" description="Disordered" evidence="1">
    <location>
        <begin position="204"/>
        <end position="261"/>
    </location>
</feature>
<feature type="region of interest" description="Disordered" evidence="1">
    <location>
        <begin position="325"/>
        <end position="344"/>
    </location>
</feature>
<dbReference type="Proteomes" id="UP001159363">
    <property type="component" value="Chromosome 9"/>
</dbReference>
<keyword evidence="3" id="KW-1185">Reference proteome</keyword>
<evidence type="ECO:0000313" key="3">
    <source>
        <dbReference type="Proteomes" id="UP001159363"/>
    </source>
</evidence>